<comment type="caution">
    <text evidence="2">The sequence shown here is derived from an EMBL/GenBank/DDBJ whole genome shotgun (WGS) entry which is preliminary data.</text>
</comment>
<dbReference type="EMBL" id="LFMY01000003">
    <property type="protein sequence ID" value="OKL62229.1"/>
    <property type="molecule type" value="Genomic_DNA"/>
</dbReference>
<evidence type="ECO:0000256" key="1">
    <source>
        <dbReference type="SAM" id="MobiDB-lite"/>
    </source>
</evidence>
<dbReference type="AlphaFoldDB" id="A0A225B2L6"/>
<gene>
    <name evidence="2" type="ORF">UA08_02238</name>
</gene>
<dbReference type="OrthoDB" id="3520229at2759"/>
<proteinExistence type="predicted"/>
<evidence type="ECO:0000313" key="3">
    <source>
        <dbReference type="Proteomes" id="UP000214365"/>
    </source>
</evidence>
<evidence type="ECO:0000313" key="2">
    <source>
        <dbReference type="EMBL" id="OKL62229.1"/>
    </source>
</evidence>
<keyword evidence="3" id="KW-1185">Reference proteome</keyword>
<name>A0A225B2L6_TALAT</name>
<protein>
    <submittedName>
        <fullName evidence="2">Uncharacterized protein</fullName>
    </submittedName>
</protein>
<dbReference type="Proteomes" id="UP000214365">
    <property type="component" value="Unassembled WGS sequence"/>
</dbReference>
<accession>A0A225B2L6</accession>
<reference evidence="2 3" key="1">
    <citation type="submission" date="2015-06" db="EMBL/GenBank/DDBJ databases">
        <title>Talaromyces atroroseus IBT 11181 draft genome.</title>
        <authorList>
            <person name="Rasmussen K.B."/>
            <person name="Rasmussen S."/>
            <person name="Petersen B."/>
            <person name="Sicheritz-Ponten T."/>
            <person name="Mortensen U.H."/>
            <person name="Thrane U."/>
        </authorList>
    </citation>
    <scope>NUCLEOTIDE SEQUENCE [LARGE SCALE GENOMIC DNA]</scope>
    <source>
        <strain evidence="2 3">IBT 11181</strain>
    </source>
</reference>
<feature type="region of interest" description="Disordered" evidence="1">
    <location>
        <begin position="110"/>
        <end position="133"/>
    </location>
</feature>
<dbReference type="GeneID" id="31001993"/>
<sequence>MSATTSATLTSTATTTSASTTSSCTPVWTIPTTDAACGIHPSGNASEVMTQCCGVASVVSYNNGCSEYCLAQDQNVGDLVNCLYKNGLDWNSVYCNDASNATATAAVSSASSTGTSSGTGTASSTGSSASSTSSTGAAAPIAKVSTGGVGVLALLFCSAFIGTFA</sequence>
<dbReference type="RefSeq" id="XP_020122350.1">
    <property type="nucleotide sequence ID" value="XM_020264258.1"/>
</dbReference>
<organism evidence="2 3">
    <name type="scientific">Talaromyces atroroseus</name>
    <dbReference type="NCBI Taxonomy" id="1441469"/>
    <lineage>
        <taxon>Eukaryota</taxon>
        <taxon>Fungi</taxon>
        <taxon>Dikarya</taxon>
        <taxon>Ascomycota</taxon>
        <taxon>Pezizomycotina</taxon>
        <taxon>Eurotiomycetes</taxon>
        <taxon>Eurotiomycetidae</taxon>
        <taxon>Eurotiales</taxon>
        <taxon>Trichocomaceae</taxon>
        <taxon>Talaromyces</taxon>
        <taxon>Talaromyces sect. Trachyspermi</taxon>
    </lineage>
</organism>
<dbReference type="STRING" id="1441469.A0A225B2L6"/>